<protein>
    <recommendedName>
        <fullName evidence="3">DUF1508 domain-containing protein</fullName>
    </recommendedName>
</protein>
<dbReference type="AlphaFoldDB" id="B8IWA0"/>
<keyword evidence="2" id="KW-1185">Reference proteome</keyword>
<evidence type="ECO:0008006" key="3">
    <source>
        <dbReference type="Google" id="ProtNLM"/>
    </source>
</evidence>
<reference evidence="2" key="1">
    <citation type="submission" date="2009-01" db="EMBL/GenBank/DDBJ databases">
        <title>Complete sequence of plasmid 1 of Methylobacterium nodulans ORS 2060.</title>
        <authorList>
            <consortium name="US DOE Joint Genome Institute"/>
            <person name="Lucas S."/>
            <person name="Copeland A."/>
            <person name="Lapidus A."/>
            <person name="Glavina del Rio T."/>
            <person name="Dalin E."/>
            <person name="Tice H."/>
            <person name="Bruce D."/>
            <person name="Goodwin L."/>
            <person name="Pitluck S."/>
            <person name="Sims D."/>
            <person name="Brettin T."/>
            <person name="Detter J.C."/>
            <person name="Han C."/>
            <person name="Larimer F."/>
            <person name="Land M."/>
            <person name="Hauser L."/>
            <person name="Kyrpides N."/>
            <person name="Ivanova N."/>
            <person name="Marx C.J."/>
            <person name="Richardson P."/>
        </authorList>
    </citation>
    <scope>NUCLEOTIDE SEQUENCE [LARGE SCALE GENOMIC DNA]</scope>
    <source>
        <strain evidence="2">LMG 21967 / CNCM I-2342 / ORS 2060</strain>
        <plasmid evidence="2">Plasmid pMNOD01</plasmid>
    </source>
</reference>
<organism evidence="1 2">
    <name type="scientific">Methylobacterium nodulans (strain LMG 21967 / CNCM I-2342 / ORS 2060)</name>
    <dbReference type="NCBI Taxonomy" id="460265"/>
    <lineage>
        <taxon>Bacteria</taxon>
        <taxon>Pseudomonadati</taxon>
        <taxon>Pseudomonadota</taxon>
        <taxon>Alphaproteobacteria</taxon>
        <taxon>Hyphomicrobiales</taxon>
        <taxon>Methylobacteriaceae</taxon>
        <taxon>Methylobacterium</taxon>
    </lineage>
</organism>
<evidence type="ECO:0000313" key="2">
    <source>
        <dbReference type="Proteomes" id="UP000008207"/>
    </source>
</evidence>
<keyword evidence="1" id="KW-0614">Plasmid</keyword>
<proteinExistence type="predicted"/>
<sequence length="70" mass="7920">MSASDMGGMSAHGRHHFTLEVRPSRDVAGHYTWAIRDHGKLYRRSDWPYPSEAEARAVAEAEIARLVAQR</sequence>
<geneLocation type="plasmid" evidence="1 2">
    <name>pMNOD01</name>
</geneLocation>
<gene>
    <name evidence="1" type="ordered locus">Mnod_8611</name>
</gene>
<dbReference type="EMBL" id="CP001350">
    <property type="protein sequence ID" value="ACL62690.1"/>
    <property type="molecule type" value="Genomic_DNA"/>
</dbReference>
<name>B8IWA0_METNO</name>
<dbReference type="KEGG" id="mno:Mnod_8611"/>
<dbReference type="Proteomes" id="UP000008207">
    <property type="component" value="Plasmid pMNOD01"/>
</dbReference>
<evidence type="ECO:0000313" key="1">
    <source>
        <dbReference type="EMBL" id="ACL62690.1"/>
    </source>
</evidence>
<accession>B8IWA0</accession>
<dbReference type="HOGENOM" id="CLU_201818_0_0_5"/>